<evidence type="ECO:0000313" key="9">
    <source>
        <dbReference type="Proteomes" id="UP000194501"/>
    </source>
</evidence>
<name>A0A0I1YD06_SHISO</name>
<evidence type="ECO:0000313" key="3">
    <source>
        <dbReference type="EMBL" id="SIY53737.1"/>
    </source>
</evidence>
<evidence type="ECO:0000313" key="5">
    <source>
        <dbReference type="EMBL" id="SRR24530.1"/>
    </source>
</evidence>
<dbReference type="Proteomes" id="UP000194501">
    <property type="component" value="Chromosome"/>
</dbReference>
<gene>
    <name evidence="1" type="ORF">BZ172_21735</name>
    <name evidence="2" type="ORF">ERS428554_03534</name>
    <name evidence="4" type="ORF">SAMEA1569760_03339</name>
    <name evidence="3" type="ORF">SAMEA2054241_04488</name>
    <name evidence="5" type="ORF">SAMEA3710766_03431</name>
</gene>
<organism evidence="5 10">
    <name type="scientific">Shigella sonnei</name>
    <dbReference type="NCBI Taxonomy" id="624"/>
    <lineage>
        <taxon>Bacteria</taxon>
        <taxon>Pseudomonadati</taxon>
        <taxon>Pseudomonadota</taxon>
        <taxon>Gammaproteobacteria</taxon>
        <taxon>Enterobacterales</taxon>
        <taxon>Enterobacteriaceae</taxon>
        <taxon>Shigella</taxon>
    </lineage>
</organism>
<dbReference type="Proteomes" id="UP000045991">
    <property type="component" value="Unassembled WGS sequence"/>
</dbReference>
<dbReference type="EMBL" id="CWXZ01000109">
    <property type="protein sequence ID" value="CSK94146.1"/>
    <property type="molecule type" value="Genomic_DNA"/>
</dbReference>
<accession>A0A0I1YD06</accession>
<proteinExistence type="predicted"/>
<dbReference type="EMBL" id="FTSV01000318">
    <property type="protein sequence ID" value="SIY53737.1"/>
    <property type="molecule type" value="Genomic_DNA"/>
</dbReference>
<sequence>MKTYNGERKYRDYLLRRYSISREGYLMKDTHGEVYRIRPKKEGRDYYFVDDVTDLKIDALKFAVLYHYDLWDSVHQLRLKDGDPGNLRATNIIKGKCR</sequence>
<evidence type="ECO:0000313" key="8">
    <source>
        <dbReference type="Proteomes" id="UP000188006"/>
    </source>
</evidence>
<dbReference type="EMBL" id="CP019689">
    <property type="protein sequence ID" value="ARS07642.1"/>
    <property type="molecule type" value="Genomic_DNA"/>
</dbReference>
<dbReference type="RefSeq" id="WP_000860810.1">
    <property type="nucleotide sequence ID" value="NZ_CATNNK010000163.1"/>
</dbReference>
<dbReference type="EMBL" id="UDYI01000107">
    <property type="protein sequence ID" value="SRR24530.1"/>
    <property type="molecule type" value="Genomic_DNA"/>
</dbReference>
<protein>
    <submittedName>
        <fullName evidence="5">Uncharacterized protein</fullName>
    </submittedName>
</protein>
<reference evidence="5 10" key="3">
    <citation type="submission" date="2018-06" db="EMBL/GenBank/DDBJ databases">
        <authorList>
            <consortium name="Pathogen Informatics"/>
            <person name="Doyle S."/>
        </authorList>
    </citation>
    <scope>NUCLEOTIDE SEQUENCE [LARGE SCALE GENOMIC DNA]</scope>
    <source>
        <strain evidence="5 10">4028STDY6275292</strain>
    </source>
</reference>
<evidence type="ECO:0000313" key="1">
    <source>
        <dbReference type="EMBL" id="ARS07642.1"/>
    </source>
</evidence>
<dbReference type="Proteomes" id="UP000251393">
    <property type="component" value="Unassembled WGS sequence"/>
</dbReference>
<evidence type="ECO:0000313" key="4">
    <source>
        <dbReference type="EMBL" id="SJH41974.1"/>
    </source>
</evidence>
<dbReference type="Proteomes" id="UP000187708">
    <property type="component" value="Unassembled WGS sequence"/>
</dbReference>
<dbReference type="EMBL" id="FUBI01000106">
    <property type="protein sequence ID" value="SJH41974.1"/>
    <property type="molecule type" value="Genomic_DNA"/>
</dbReference>
<reference evidence="1 9" key="2">
    <citation type="submission" date="2017-02" db="EMBL/GenBank/DDBJ databases">
        <authorList>
            <person name="Svab D."/>
            <person name="Balint B."/>
            <person name="Maroti G."/>
            <person name="Vasarhelyi B."/>
            <person name="Horvath B."/>
            <person name="Toth I."/>
        </authorList>
    </citation>
    <scope>NUCLEOTIDE SEQUENCE [LARGE SCALE GENOMIC DNA]</scope>
    <source>
        <strain evidence="1">75/02</strain>
    </source>
</reference>
<dbReference type="Proteomes" id="UP000188006">
    <property type="component" value="Unassembled WGS sequence"/>
</dbReference>
<evidence type="ECO:0000313" key="7">
    <source>
        <dbReference type="Proteomes" id="UP000187708"/>
    </source>
</evidence>
<dbReference type="AlphaFoldDB" id="A0A0I1YD06"/>
<evidence type="ECO:0000313" key="6">
    <source>
        <dbReference type="Proteomes" id="UP000045991"/>
    </source>
</evidence>
<evidence type="ECO:0000313" key="2">
    <source>
        <dbReference type="EMBL" id="CSK94146.1"/>
    </source>
</evidence>
<reference evidence="7 8" key="1">
    <citation type="submission" date="2017-01" db="EMBL/GenBank/DDBJ databases">
        <authorList>
            <consortium name="Pathogen Informatics"/>
        </authorList>
    </citation>
    <scope>NUCLEOTIDE SEQUENCE [LARGE SCALE GENOMIC DNA]</scope>
    <source>
        <strain evidence="2 6">20352044</strain>
        <strain evidence="3 7">2090STDY5461769</strain>
        <strain evidence="8">sh1405</strain>
        <strain evidence="4">Sh1405</strain>
    </source>
</reference>
<evidence type="ECO:0000313" key="10">
    <source>
        <dbReference type="Proteomes" id="UP000251393"/>
    </source>
</evidence>